<dbReference type="EMBL" id="CM042017">
    <property type="protein sequence ID" value="KAI3688992.1"/>
    <property type="molecule type" value="Genomic_DNA"/>
</dbReference>
<sequence length="152" mass="17089">MKTSNELSTYEVQLKHMQITSGIADTPGKEHIDQKGKQQFIGRQSSGFISEMKEGEILDKMIDKTDPPYGLPEHGEGIRNNMIPSKIEPEMSVFETKEPQMSATKVAQPVATNIPLHADTQGNRHGHNSHLPSWKCHLMESERHMVVMENAN</sequence>
<gene>
    <name evidence="1" type="ORF">L2E82_46939</name>
</gene>
<keyword evidence="2" id="KW-1185">Reference proteome</keyword>
<proteinExistence type="predicted"/>
<accession>A0ACB8YUQ0</accession>
<comment type="caution">
    <text evidence="1">The sequence shown here is derived from an EMBL/GenBank/DDBJ whole genome shotgun (WGS) entry which is preliminary data.</text>
</comment>
<protein>
    <submittedName>
        <fullName evidence="1">Uncharacterized protein</fullName>
    </submittedName>
</protein>
<evidence type="ECO:0000313" key="1">
    <source>
        <dbReference type="EMBL" id="KAI3688992.1"/>
    </source>
</evidence>
<name>A0ACB8YUQ0_CICIN</name>
<reference evidence="1 2" key="2">
    <citation type="journal article" date="2022" name="Mol. Ecol. Resour.">
        <title>The genomes of chicory, endive, great burdock and yacon provide insights into Asteraceae paleo-polyploidization history and plant inulin production.</title>
        <authorList>
            <person name="Fan W."/>
            <person name="Wang S."/>
            <person name="Wang H."/>
            <person name="Wang A."/>
            <person name="Jiang F."/>
            <person name="Liu H."/>
            <person name="Zhao H."/>
            <person name="Xu D."/>
            <person name="Zhang Y."/>
        </authorList>
    </citation>
    <scope>NUCLEOTIDE SEQUENCE [LARGE SCALE GENOMIC DNA]</scope>
    <source>
        <strain evidence="2">cv. Punajuju</strain>
        <tissue evidence="1">Leaves</tissue>
    </source>
</reference>
<organism evidence="1 2">
    <name type="scientific">Cichorium intybus</name>
    <name type="common">Chicory</name>
    <dbReference type="NCBI Taxonomy" id="13427"/>
    <lineage>
        <taxon>Eukaryota</taxon>
        <taxon>Viridiplantae</taxon>
        <taxon>Streptophyta</taxon>
        <taxon>Embryophyta</taxon>
        <taxon>Tracheophyta</taxon>
        <taxon>Spermatophyta</taxon>
        <taxon>Magnoliopsida</taxon>
        <taxon>eudicotyledons</taxon>
        <taxon>Gunneridae</taxon>
        <taxon>Pentapetalae</taxon>
        <taxon>asterids</taxon>
        <taxon>campanulids</taxon>
        <taxon>Asterales</taxon>
        <taxon>Asteraceae</taxon>
        <taxon>Cichorioideae</taxon>
        <taxon>Cichorieae</taxon>
        <taxon>Cichoriinae</taxon>
        <taxon>Cichorium</taxon>
    </lineage>
</organism>
<dbReference type="Proteomes" id="UP001055811">
    <property type="component" value="Linkage Group LG09"/>
</dbReference>
<evidence type="ECO:0000313" key="2">
    <source>
        <dbReference type="Proteomes" id="UP001055811"/>
    </source>
</evidence>
<reference evidence="2" key="1">
    <citation type="journal article" date="2022" name="Mol. Ecol. Resour.">
        <title>The genomes of chicory, endive, great burdock and yacon provide insights into Asteraceae palaeo-polyploidization history and plant inulin production.</title>
        <authorList>
            <person name="Fan W."/>
            <person name="Wang S."/>
            <person name="Wang H."/>
            <person name="Wang A."/>
            <person name="Jiang F."/>
            <person name="Liu H."/>
            <person name="Zhao H."/>
            <person name="Xu D."/>
            <person name="Zhang Y."/>
        </authorList>
    </citation>
    <scope>NUCLEOTIDE SEQUENCE [LARGE SCALE GENOMIC DNA]</scope>
    <source>
        <strain evidence="2">cv. Punajuju</strain>
    </source>
</reference>